<feature type="domain" description="Laminin G" evidence="8">
    <location>
        <begin position="328"/>
        <end position="504"/>
    </location>
</feature>
<evidence type="ECO:0000256" key="1">
    <source>
        <dbReference type="ARBA" id="ARBA00004370"/>
    </source>
</evidence>
<dbReference type="AlphaFoldDB" id="W5JPZ5"/>
<keyword evidence="3" id="KW-0812">Transmembrane</keyword>
<evidence type="ECO:0000256" key="5">
    <source>
        <dbReference type="ARBA" id="ARBA00023136"/>
    </source>
</evidence>
<organism evidence="10">
    <name type="scientific">Anopheles darlingi</name>
    <name type="common">Mosquito</name>
    <dbReference type="NCBI Taxonomy" id="43151"/>
    <lineage>
        <taxon>Eukaryota</taxon>
        <taxon>Metazoa</taxon>
        <taxon>Ecdysozoa</taxon>
        <taxon>Arthropoda</taxon>
        <taxon>Hexapoda</taxon>
        <taxon>Insecta</taxon>
        <taxon>Pterygota</taxon>
        <taxon>Neoptera</taxon>
        <taxon>Endopterygota</taxon>
        <taxon>Diptera</taxon>
        <taxon>Nematocera</taxon>
        <taxon>Culicoidea</taxon>
        <taxon>Culicidae</taxon>
        <taxon>Anophelinae</taxon>
        <taxon>Anopheles</taxon>
    </lineage>
</organism>
<dbReference type="Gene3D" id="2.60.120.200">
    <property type="match status" value="3"/>
</dbReference>
<dbReference type="SMART" id="SM00282">
    <property type="entry name" value="LamG"/>
    <property type="match status" value="3"/>
</dbReference>
<keyword evidence="12" id="KW-1185">Reference proteome</keyword>
<feature type="domain" description="EGF-like" evidence="9">
    <location>
        <begin position="506"/>
        <end position="543"/>
    </location>
</feature>
<dbReference type="HOGENOM" id="CLU_378664_0_0_1"/>
<dbReference type="SUPFAM" id="SSF49899">
    <property type="entry name" value="Concanavalin A-like lectins/glucanases"/>
    <property type="match status" value="3"/>
</dbReference>
<dbReference type="PANTHER" id="PTHR15036:SF89">
    <property type="entry name" value="NEUREXIN 1, ISOFORM F"/>
    <property type="match status" value="1"/>
</dbReference>
<dbReference type="Pfam" id="PF02210">
    <property type="entry name" value="Laminin_G_2"/>
    <property type="match status" value="3"/>
</dbReference>
<reference evidence="10 12" key="1">
    <citation type="journal article" date="2010" name="BMC Genomics">
        <title>Combination of measures distinguishes pre-miRNAs from other stem-loops in the genome of the newly sequenced Anopheles darlingi.</title>
        <authorList>
            <person name="Mendes N.D."/>
            <person name="Freitas A.T."/>
            <person name="Vasconcelos A.T."/>
            <person name="Sagot M.F."/>
        </authorList>
    </citation>
    <scope>NUCLEOTIDE SEQUENCE</scope>
</reference>
<keyword evidence="6" id="KW-1015">Disulfide bond</keyword>
<feature type="domain" description="Laminin G" evidence="8">
    <location>
        <begin position="69"/>
        <end position="311"/>
    </location>
</feature>
<dbReference type="OMA" id="MHGGHCL"/>
<evidence type="ECO:0000256" key="2">
    <source>
        <dbReference type="ARBA" id="ARBA00022536"/>
    </source>
</evidence>
<comment type="subcellular location">
    <subcellularLocation>
        <location evidence="1">Membrane</location>
    </subcellularLocation>
</comment>
<dbReference type="VEuPathDB" id="VectorBase:ADAR2_005553"/>
<evidence type="ECO:0000313" key="12">
    <source>
        <dbReference type="Proteomes" id="UP000000673"/>
    </source>
</evidence>
<keyword evidence="5" id="KW-0472">Membrane</keyword>
<feature type="domain" description="EGF-like" evidence="9">
    <location>
        <begin position="25"/>
        <end position="64"/>
    </location>
</feature>
<dbReference type="FunFam" id="2.10.25.10:FF:000015">
    <property type="entry name" value="neurexin-1 isoform X1"/>
    <property type="match status" value="1"/>
</dbReference>
<dbReference type="PROSITE" id="PS50025">
    <property type="entry name" value="LAM_G_DOMAIN"/>
    <property type="match status" value="3"/>
</dbReference>
<keyword evidence="4" id="KW-1133">Transmembrane helix</keyword>
<sequence length="732" mass="80282">MVTIMEFYYGPSILQRAIKPSCHVIANQCGGQVSPCQNGGQCTEGWNRPLCDCSATLFTGPTCGRESATLAFNGSQHMAIWIGGNLGSRTQTEELVIRFKTSRPAGLLLLTSAESSSSDRLEIGLVAGRVRANVRLGDREKNLLAGQGVLNDNNWHTVRFSRRASNLRLQIAVNQGIIPKRGDNREFSMVSSSSSSMDVGIEFRCAYIPALCPGTIVMLQKLQSCLRQTKPKILACYRDRDMAEAILGRHSTLEVKSIHLGGLFHAEEEIQMTAAMPNFVGQLQGFVYNGHRYIDLVKTLGPELSSLPTTTFKLTARFVNSPPGSPYLPATFRSKHSYVGLPILKAYSSVFIDFRFKTLEPNGLLFFNGGKRTDFLAVELVNGHIHYVFDLGDGAITLRDKARIHMNDNRWHSVSIRRPGPKTHTLAVDESIEIYTASGNNMHLELEGILYVGGVFKDMYTRLPSSIASRSGFEGCIASVDLADTSPSLTEDAVVPSSLVVSGCEGPTKCSQNACANRGICVQQWNAYACECDMTSFTGPTCYDESISYEFSNSKGLIQYNFPPGRQPDTEEDNIALGFVTTKSDAVLLRIESSTTQDYIEMEIVEGNVFTVYNVGTQDLPLGEVAVKVNDNNYHIVRFTRTGANATLQIDDYNVQTVTSIGHQSTVFTSMANIQVGGKIARNGRSRIERPFSGVIAGLSVNRLRVLDLAAERDPHINVRGDQPSDRTASDL</sequence>
<evidence type="ECO:0000256" key="7">
    <source>
        <dbReference type="PROSITE-ProRule" id="PRU00076"/>
    </source>
</evidence>
<dbReference type="EnsemblMetazoa" id="ADAC002005-RA">
    <property type="protein sequence ID" value="ADAC002005-PA"/>
    <property type="gene ID" value="ADAC002005"/>
</dbReference>
<dbReference type="Gene3D" id="2.10.25.10">
    <property type="entry name" value="Laminin"/>
    <property type="match status" value="2"/>
</dbReference>
<accession>W5JPZ5</accession>
<reference evidence="10" key="2">
    <citation type="submission" date="2010-05" db="EMBL/GenBank/DDBJ databases">
        <authorList>
            <person name="Almeida L.G."/>
            <person name="Nicolas M.F."/>
            <person name="Souza R.C."/>
            <person name="Vasconcelos A.T.R."/>
        </authorList>
    </citation>
    <scope>NUCLEOTIDE SEQUENCE</scope>
</reference>
<dbReference type="InterPro" id="IPR013320">
    <property type="entry name" value="ConA-like_dom_sf"/>
</dbReference>
<gene>
    <name evidence="10" type="ORF">AND_002005</name>
</gene>
<dbReference type="VEuPathDB" id="VectorBase:ADAC002005"/>
<dbReference type="PROSITE" id="PS50026">
    <property type="entry name" value="EGF_3"/>
    <property type="match status" value="2"/>
</dbReference>
<dbReference type="InterPro" id="IPR000742">
    <property type="entry name" value="EGF"/>
</dbReference>
<dbReference type="CDD" id="cd00054">
    <property type="entry name" value="EGF_CA"/>
    <property type="match status" value="2"/>
</dbReference>
<dbReference type="InterPro" id="IPR001791">
    <property type="entry name" value="Laminin_G"/>
</dbReference>
<evidence type="ECO:0000256" key="6">
    <source>
        <dbReference type="ARBA" id="ARBA00023157"/>
    </source>
</evidence>
<name>W5JPZ5_ANODA</name>
<evidence type="ECO:0000313" key="11">
    <source>
        <dbReference type="EnsemblMetazoa" id="ADAC002005-PA"/>
    </source>
</evidence>
<dbReference type="PANTHER" id="PTHR15036">
    <property type="entry name" value="PIKACHURIN-LIKE PROTEIN"/>
    <property type="match status" value="1"/>
</dbReference>
<dbReference type="CDD" id="cd00110">
    <property type="entry name" value="LamG"/>
    <property type="match status" value="3"/>
</dbReference>
<proteinExistence type="predicted"/>
<dbReference type="InterPro" id="IPR050372">
    <property type="entry name" value="Neurexin-related_CASP"/>
</dbReference>
<evidence type="ECO:0000256" key="4">
    <source>
        <dbReference type="ARBA" id="ARBA00022989"/>
    </source>
</evidence>
<dbReference type="eggNOG" id="KOG3514">
    <property type="taxonomic scope" value="Eukaryota"/>
</dbReference>
<evidence type="ECO:0000259" key="8">
    <source>
        <dbReference type="PROSITE" id="PS50025"/>
    </source>
</evidence>
<feature type="domain" description="Laminin G" evidence="8">
    <location>
        <begin position="549"/>
        <end position="725"/>
    </location>
</feature>
<comment type="caution">
    <text evidence="7">Lacks conserved residue(s) required for the propagation of feature annotation.</text>
</comment>
<keyword evidence="2 7" id="KW-0245">EGF-like domain</keyword>
<evidence type="ECO:0000256" key="3">
    <source>
        <dbReference type="ARBA" id="ARBA00022692"/>
    </source>
</evidence>
<protein>
    <submittedName>
        <fullName evidence="10 11">Uncharacterized protein</fullName>
    </submittedName>
</protein>
<evidence type="ECO:0000313" key="10">
    <source>
        <dbReference type="EMBL" id="ETN66211.1"/>
    </source>
</evidence>
<dbReference type="GO" id="GO:0016020">
    <property type="term" value="C:membrane"/>
    <property type="evidence" value="ECO:0007669"/>
    <property type="project" value="UniProtKB-SubCell"/>
</dbReference>
<reference evidence="11" key="4">
    <citation type="submission" date="2015-06" db="UniProtKB">
        <authorList>
            <consortium name="EnsemblMetazoa"/>
        </authorList>
    </citation>
    <scope>IDENTIFICATION</scope>
</reference>
<dbReference type="STRING" id="43151.W5JPZ5"/>
<evidence type="ECO:0000259" key="9">
    <source>
        <dbReference type="PROSITE" id="PS50026"/>
    </source>
</evidence>
<dbReference type="EMBL" id="ADMH02000491">
    <property type="protein sequence ID" value="ETN66211.1"/>
    <property type="molecule type" value="Genomic_DNA"/>
</dbReference>
<dbReference type="Proteomes" id="UP000000673">
    <property type="component" value="Unassembled WGS sequence"/>
</dbReference>
<reference evidence="10" key="3">
    <citation type="journal article" date="2013" name="Nucleic Acids Res.">
        <title>The genome of Anopheles darlingi, the main neotropical malaria vector.</title>
        <authorList>
            <person name="Marinotti O."/>
            <person name="Cerqueira G.C."/>
            <person name="de Almeida L.G."/>
            <person name="Ferro M.I."/>
            <person name="Loreto E.L."/>
            <person name="Zaha A."/>
            <person name="Teixeira S.M."/>
            <person name="Wespiser A.R."/>
            <person name="Almeida E Silva A."/>
            <person name="Schlindwein A.D."/>
            <person name="Pacheco A.C."/>
            <person name="Silva A.L."/>
            <person name="Graveley B.R."/>
            <person name="Walenz B.P."/>
            <person name="Lima Bde A."/>
            <person name="Ribeiro C.A."/>
            <person name="Nunes-Silva C.G."/>
            <person name="de Carvalho C.R."/>
            <person name="Soares C.M."/>
            <person name="de Menezes C.B."/>
            <person name="Matiolli C."/>
            <person name="Caffrey D."/>
            <person name="Araujo D.A."/>
            <person name="de Oliveira D.M."/>
            <person name="Golenbock D."/>
            <person name="Grisard E.C."/>
            <person name="Fantinatti-Garboggini F."/>
            <person name="de Carvalho F.M."/>
            <person name="Barcellos F.G."/>
            <person name="Prosdocimi F."/>
            <person name="May G."/>
            <person name="Azevedo Junior G.M."/>
            <person name="Guimaraes G.M."/>
            <person name="Goldman G.H."/>
            <person name="Padilha I.Q."/>
            <person name="Batista Jda S."/>
            <person name="Ferro J.A."/>
            <person name="Ribeiro J.M."/>
            <person name="Fietto J.L."/>
            <person name="Dabbas K.M."/>
            <person name="Cerdeira L."/>
            <person name="Agnez-Lima L.F."/>
            <person name="Brocchi M."/>
            <person name="de Carvalho M.O."/>
            <person name="Teixeira Mde M."/>
            <person name="Diniz Maia Mde M."/>
            <person name="Goldman M.H."/>
            <person name="Cruz Schneider M.P."/>
            <person name="Felipe M.S."/>
            <person name="Hungria M."/>
            <person name="Nicolas M.F."/>
            <person name="Pereira M."/>
            <person name="Montes M.A."/>
            <person name="Cantao M.E."/>
            <person name="Vincentz M."/>
            <person name="Rafael M.S."/>
            <person name="Silverman N."/>
            <person name="Stoco P.H."/>
            <person name="Souza R.C."/>
            <person name="Vicentini R."/>
            <person name="Gazzinelli R.T."/>
            <person name="Neves Rde O."/>
            <person name="Silva R."/>
            <person name="Astolfi-Filho S."/>
            <person name="Maciel T.E."/>
            <person name="Urmenyi T.P."/>
            <person name="Tadei W.P."/>
            <person name="Camargo E.P."/>
            <person name="de Vasconcelos A.T."/>
        </authorList>
    </citation>
    <scope>NUCLEOTIDE SEQUENCE</scope>
</reference>